<comment type="caution">
    <text evidence="1">The sequence shown here is derived from an EMBL/GenBank/DDBJ whole genome shotgun (WGS) entry which is preliminary data.</text>
</comment>
<dbReference type="Proteomes" id="UP000789901">
    <property type="component" value="Unassembled WGS sequence"/>
</dbReference>
<gene>
    <name evidence="1" type="ORF">GMARGA_LOCUS42197</name>
</gene>
<evidence type="ECO:0000313" key="1">
    <source>
        <dbReference type="EMBL" id="CAG8853376.1"/>
    </source>
</evidence>
<evidence type="ECO:0000313" key="2">
    <source>
        <dbReference type="Proteomes" id="UP000789901"/>
    </source>
</evidence>
<name>A0ABN7XG28_GIGMA</name>
<organism evidence="1 2">
    <name type="scientific">Gigaspora margarita</name>
    <dbReference type="NCBI Taxonomy" id="4874"/>
    <lineage>
        <taxon>Eukaryota</taxon>
        <taxon>Fungi</taxon>
        <taxon>Fungi incertae sedis</taxon>
        <taxon>Mucoromycota</taxon>
        <taxon>Glomeromycotina</taxon>
        <taxon>Glomeromycetes</taxon>
        <taxon>Diversisporales</taxon>
        <taxon>Gigasporaceae</taxon>
        <taxon>Gigaspora</taxon>
    </lineage>
</organism>
<reference evidence="1 2" key="1">
    <citation type="submission" date="2021-06" db="EMBL/GenBank/DDBJ databases">
        <authorList>
            <person name="Kallberg Y."/>
            <person name="Tangrot J."/>
            <person name="Rosling A."/>
        </authorList>
    </citation>
    <scope>NUCLEOTIDE SEQUENCE [LARGE SCALE GENOMIC DNA]</scope>
    <source>
        <strain evidence="1 2">120-4 pot B 10/14</strain>
    </source>
</reference>
<proteinExistence type="predicted"/>
<dbReference type="EMBL" id="CAJVQB010123323">
    <property type="protein sequence ID" value="CAG8853376.1"/>
    <property type="molecule type" value="Genomic_DNA"/>
</dbReference>
<accession>A0ABN7XG28</accession>
<keyword evidence="2" id="KW-1185">Reference proteome</keyword>
<sequence length="66" mass="7729">ITNEFNECPVPLPKKGTLVNKILAECPKKNIIKMRREPKWYKEIKTKISEKENPSLETPNQNSFMI</sequence>
<feature type="non-terminal residue" evidence="1">
    <location>
        <position position="1"/>
    </location>
</feature>
<protein>
    <submittedName>
        <fullName evidence="1">15081_t:CDS:1</fullName>
    </submittedName>
</protein>